<dbReference type="InterPro" id="IPR008991">
    <property type="entry name" value="Translation_prot_SH3-like_sf"/>
</dbReference>
<dbReference type="PANTHER" id="PTHR15680:SF9">
    <property type="entry name" value="LARGE RIBOSOMAL SUBUNIT PROTEIN BL19M"/>
    <property type="match status" value="1"/>
</dbReference>
<dbReference type="AlphaFoldDB" id="A0A0G4F988"/>
<reference evidence="5" key="1">
    <citation type="submission" date="2014-11" db="EMBL/GenBank/DDBJ databases">
        <authorList>
            <person name="Otto D Thomas"/>
            <person name="Naeem Raeece"/>
        </authorList>
    </citation>
    <scope>NUCLEOTIDE SEQUENCE</scope>
</reference>
<gene>
    <name evidence="5" type="ORF">Cvel_15858</name>
</gene>
<dbReference type="Pfam" id="PF01245">
    <property type="entry name" value="Ribosomal_L19"/>
    <property type="match status" value="1"/>
</dbReference>
<sequence length="334" mass="39509">MKSAVLRRRPQGVCTSAVSPLPSTSMLSPPSFNSAVSSCSLQSPALKETRRHLRQRLIQSPAREKWYNMDNPVTAKNWPPLHLVGEQLTQERCRELMHHLQLLEMDRMRKARPFQMPKINPGDLVEVRYELTRTKQTFAVFQGYCIQIRKKRICSSFVLKNAYDGVGIEQLFPKYSPRILDVKVVRALQNPQRPHMKPITRDYRYRWHYNVRHKHSRTTHVHKPGVRTMEFKVRDRLRQLKWNYMRSRVAAGLPPYIQKGPYPVYQSRMKLVRAEGARRKKIYAFDWARRRAVRWRRIHLKRRFGIFSMQREPKMPAVSALPNYHPLAPGNLPK</sequence>
<dbReference type="GO" id="GO:0006412">
    <property type="term" value="P:translation"/>
    <property type="evidence" value="ECO:0007669"/>
    <property type="project" value="InterPro"/>
</dbReference>
<keyword evidence="2" id="KW-0689">Ribosomal protein</keyword>
<dbReference type="InterPro" id="IPR038657">
    <property type="entry name" value="Ribosomal_bL19_sf"/>
</dbReference>
<dbReference type="PhylomeDB" id="A0A0G4F988"/>
<dbReference type="SUPFAM" id="SSF50104">
    <property type="entry name" value="Translation proteins SH3-like domain"/>
    <property type="match status" value="1"/>
</dbReference>
<evidence type="ECO:0000256" key="3">
    <source>
        <dbReference type="ARBA" id="ARBA00023274"/>
    </source>
</evidence>
<dbReference type="PRINTS" id="PR00061">
    <property type="entry name" value="RIBOSOMALL19"/>
</dbReference>
<dbReference type="EMBL" id="CDMZ01000215">
    <property type="protein sequence ID" value="CEM09310.1"/>
    <property type="molecule type" value="Genomic_DNA"/>
</dbReference>
<dbReference type="PANTHER" id="PTHR15680">
    <property type="entry name" value="RIBOSOMAL PROTEIN L19"/>
    <property type="match status" value="1"/>
</dbReference>
<proteinExistence type="inferred from homology"/>
<evidence type="ECO:0000313" key="5">
    <source>
        <dbReference type="EMBL" id="CEM09310.1"/>
    </source>
</evidence>
<dbReference type="GO" id="GO:0003735">
    <property type="term" value="F:structural constituent of ribosome"/>
    <property type="evidence" value="ECO:0007669"/>
    <property type="project" value="InterPro"/>
</dbReference>
<comment type="similarity">
    <text evidence="1">Belongs to the bacterial ribosomal protein bL19 family.</text>
</comment>
<evidence type="ECO:0000256" key="1">
    <source>
        <dbReference type="ARBA" id="ARBA00005781"/>
    </source>
</evidence>
<evidence type="ECO:0000256" key="4">
    <source>
        <dbReference type="ARBA" id="ARBA00035376"/>
    </source>
</evidence>
<dbReference type="InterPro" id="IPR001857">
    <property type="entry name" value="Ribosomal_bL19"/>
</dbReference>
<dbReference type="GO" id="GO:0005762">
    <property type="term" value="C:mitochondrial large ribosomal subunit"/>
    <property type="evidence" value="ECO:0007669"/>
    <property type="project" value="TreeGrafter"/>
</dbReference>
<accession>A0A0G4F988</accession>
<organism evidence="5">
    <name type="scientific">Chromera velia CCMP2878</name>
    <dbReference type="NCBI Taxonomy" id="1169474"/>
    <lineage>
        <taxon>Eukaryota</taxon>
        <taxon>Sar</taxon>
        <taxon>Alveolata</taxon>
        <taxon>Colpodellida</taxon>
        <taxon>Chromeraceae</taxon>
        <taxon>Chromera</taxon>
    </lineage>
</organism>
<evidence type="ECO:0000256" key="2">
    <source>
        <dbReference type="ARBA" id="ARBA00022980"/>
    </source>
</evidence>
<protein>
    <recommendedName>
        <fullName evidence="4">50S ribosomal protein L19, chloroplastic</fullName>
    </recommendedName>
</protein>
<keyword evidence="3" id="KW-0687">Ribonucleoprotein</keyword>
<dbReference type="VEuPathDB" id="CryptoDB:Cvel_15858"/>
<name>A0A0G4F988_9ALVE</name>
<dbReference type="Gene3D" id="2.30.30.790">
    <property type="match status" value="1"/>
</dbReference>